<protein>
    <recommendedName>
        <fullName evidence="4">Mobilization protein</fullName>
    </recommendedName>
</protein>
<accession>A0ABQ5PTJ3</accession>
<reference evidence="2" key="1">
    <citation type="submission" date="2022-11" db="EMBL/GenBank/DDBJ databases">
        <title>Phyllogen, a phyllody-inducing phytoplasma effector family, horizontally transferred to various phytoplasmas via transposable elements.</title>
        <authorList>
            <person name="Tokuda R."/>
            <person name="Maejima K."/>
            <person name="Yamaji Y."/>
            <person name="Namba S."/>
        </authorList>
    </citation>
    <scope>NUCLEOTIDE SEQUENCE [LARGE SCALE GENOMIC DNA]</scope>
    <source>
        <strain evidence="2">RhY</strain>
    </source>
</reference>
<organism evidence="2 3">
    <name type="scientific">Rhus yellows phytoplasma</name>
    <dbReference type="NCBI Taxonomy" id="1225349"/>
    <lineage>
        <taxon>Bacteria</taxon>
        <taxon>Bacillati</taxon>
        <taxon>Mycoplasmatota</taxon>
        <taxon>Mollicutes</taxon>
        <taxon>Acholeplasmatales</taxon>
        <taxon>Acholeplasmataceae</taxon>
        <taxon>Candidatus Phytoplasma</taxon>
        <taxon>16SrI (Aster yellows group)</taxon>
    </lineage>
</organism>
<feature type="region of interest" description="Disordered" evidence="1">
    <location>
        <begin position="46"/>
        <end position="79"/>
    </location>
</feature>
<evidence type="ECO:0008006" key="4">
    <source>
        <dbReference type="Google" id="ProtNLM"/>
    </source>
</evidence>
<feature type="region of interest" description="Disordered" evidence="1">
    <location>
        <begin position="131"/>
        <end position="150"/>
    </location>
</feature>
<proteinExistence type="predicted"/>
<dbReference type="Proteomes" id="UP001371615">
    <property type="component" value="Unassembled WGS sequence"/>
</dbReference>
<keyword evidence="3" id="KW-1185">Reference proteome</keyword>
<comment type="caution">
    <text evidence="2">The sequence shown here is derived from an EMBL/GenBank/DDBJ whole genome shotgun (WGS) entry which is preliminary data.</text>
</comment>
<name>A0ABQ5PTJ3_9MOLU</name>
<evidence type="ECO:0000313" key="2">
    <source>
        <dbReference type="EMBL" id="GLH61241.1"/>
    </source>
</evidence>
<evidence type="ECO:0000256" key="1">
    <source>
        <dbReference type="SAM" id="MobiDB-lite"/>
    </source>
</evidence>
<gene>
    <name evidence="2" type="ORF">RHYP_1860</name>
</gene>
<sequence length="163" mass="19130">MAKDLFHNEDGTPKMMSKETYDSICSHIDREKTKLAEDYNAHVKKREEYKASQQPENLQKETIKLQEGNRQIQEGEKNAKKTALADINEFSKITKELTRAHNATKPGNLVYKQTDLEQQLEQKNEEIENAKEELKQKNPSYARAQQRSKEKRYAKFYQPIINK</sequence>
<dbReference type="EMBL" id="BSCY01000004">
    <property type="protein sequence ID" value="GLH61241.1"/>
    <property type="molecule type" value="Genomic_DNA"/>
</dbReference>
<evidence type="ECO:0000313" key="3">
    <source>
        <dbReference type="Proteomes" id="UP001371615"/>
    </source>
</evidence>